<gene>
    <name evidence="2" type="ORF">SO802_026124</name>
</gene>
<protein>
    <submittedName>
        <fullName evidence="2">Uncharacterized protein</fullName>
    </submittedName>
</protein>
<proteinExistence type="predicted"/>
<reference evidence="2 3" key="1">
    <citation type="submission" date="2024-01" db="EMBL/GenBank/DDBJ databases">
        <title>A telomere-to-telomere, gap-free genome of sweet tea (Lithocarpus litseifolius).</title>
        <authorList>
            <person name="Zhou J."/>
        </authorList>
    </citation>
    <scope>NUCLEOTIDE SEQUENCE [LARGE SCALE GENOMIC DNA]</scope>
    <source>
        <strain evidence="2">Zhou-2022a</strain>
        <tissue evidence="2">Leaf</tissue>
    </source>
</reference>
<feature type="region of interest" description="Disordered" evidence="1">
    <location>
        <begin position="43"/>
        <end position="129"/>
    </location>
</feature>
<dbReference type="EMBL" id="JAZDWU010000009">
    <property type="protein sequence ID" value="KAK9991139.1"/>
    <property type="molecule type" value="Genomic_DNA"/>
</dbReference>
<name>A0AAW2C215_9ROSI</name>
<evidence type="ECO:0000256" key="1">
    <source>
        <dbReference type="SAM" id="MobiDB-lite"/>
    </source>
</evidence>
<evidence type="ECO:0000313" key="3">
    <source>
        <dbReference type="Proteomes" id="UP001459277"/>
    </source>
</evidence>
<feature type="compositionally biased region" description="Polar residues" evidence="1">
    <location>
        <begin position="79"/>
        <end position="99"/>
    </location>
</feature>
<feature type="compositionally biased region" description="Basic residues" evidence="1">
    <location>
        <begin position="63"/>
        <end position="74"/>
    </location>
</feature>
<evidence type="ECO:0000313" key="2">
    <source>
        <dbReference type="EMBL" id="KAK9991139.1"/>
    </source>
</evidence>
<dbReference type="AlphaFoldDB" id="A0AAW2C215"/>
<sequence length="129" mass="14018">MRNKCCFSSLEGEVHGEVVLENVVQGDGGFESHVDISQGICGIKTKPTVGRPRGRLKSPLERGKKKSQSKKAQPKKTSGARQVQSRGGLNRVNSSVNINSHKEHSNVEQSSQLVDNITQASIDPNIDKL</sequence>
<feature type="compositionally biased region" description="Polar residues" evidence="1">
    <location>
        <begin position="107"/>
        <end position="122"/>
    </location>
</feature>
<accession>A0AAW2C215</accession>
<dbReference type="Proteomes" id="UP001459277">
    <property type="component" value="Unassembled WGS sequence"/>
</dbReference>
<keyword evidence="3" id="KW-1185">Reference proteome</keyword>
<comment type="caution">
    <text evidence="2">The sequence shown here is derived from an EMBL/GenBank/DDBJ whole genome shotgun (WGS) entry which is preliminary data.</text>
</comment>
<organism evidence="2 3">
    <name type="scientific">Lithocarpus litseifolius</name>
    <dbReference type="NCBI Taxonomy" id="425828"/>
    <lineage>
        <taxon>Eukaryota</taxon>
        <taxon>Viridiplantae</taxon>
        <taxon>Streptophyta</taxon>
        <taxon>Embryophyta</taxon>
        <taxon>Tracheophyta</taxon>
        <taxon>Spermatophyta</taxon>
        <taxon>Magnoliopsida</taxon>
        <taxon>eudicotyledons</taxon>
        <taxon>Gunneridae</taxon>
        <taxon>Pentapetalae</taxon>
        <taxon>rosids</taxon>
        <taxon>fabids</taxon>
        <taxon>Fagales</taxon>
        <taxon>Fagaceae</taxon>
        <taxon>Lithocarpus</taxon>
    </lineage>
</organism>